<keyword evidence="3" id="KW-1185">Reference proteome</keyword>
<gene>
    <name evidence="2" type="ORF">NSE01_30460</name>
</gene>
<name>A0A512ANE3_9SPHN</name>
<reference evidence="2 3" key="1">
    <citation type="submission" date="2019-07" db="EMBL/GenBank/DDBJ databases">
        <title>Whole genome shotgun sequence of Novosphingobium sediminis NBRC 106119.</title>
        <authorList>
            <person name="Hosoyama A."/>
            <person name="Uohara A."/>
            <person name="Ohji S."/>
            <person name="Ichikawa N."/>
        </authorList>
    </citation>
    <scope>NUCLEOTIDE SEQUENCE [LARGE SCALE GENOMIC DNA]</scope>
    <source>
        <strain evidence="2 3">NBRC 106119</strain>
    </source>
</reference>
<comment type="caution">
    <text evidence="2">The sequence shown here is derived from an EMBL/GenBank/DDBJ whole genome shotgun (WGS) entry which is preliminary data.</text>
</comment>
<dbReference type="AlphaFoldDB" id="A0A512ANE3"/>
<dbReference type="OrthoDB" id="8480176at2"/>
<dbReference type="RefSeq" id="WP_147160540.1">
    <property type="nucleotide sequence ID" value="NZ_BJYR01000020.1"/>
</dbReference>
<evidence type="ECO:0000313" key="2">
    <source>
        <dbReference type="EMBL" id="GEO01214.1"/>
    </source>
</evidence>
<dbReference type="EMBL" id="BJYR01000020">
    <property type="protein sequence ID" value="GEO01214.1"/>
    <property type="molecule type" value="Genomic_DNA"/>
</dbReference>
<feature type="signal peptide" evidence="1">
    <location>
        <begin position="1"/>
        <end position="26"/>
    </location>
</feature>
<accession>A0A512ANE3</accession>
<evidence type="ECO:0000256" key="1">
    <source>
        <dbReference type="SAM" id="SignalP"/>
    </source>
</evidence>
<evidence type="ECO:0000313" key="3">
    <source>
        <dbReference type="Proteomes" id="UP000321464"/>
    </source>
</evidence>
<feature type="chain" id="PRO_5022152838" evidence="1">
    <location>
        <begin position="27"/>
        <end position="493"/>
    </location>
</feature>
<dbReference type="Proteomes" id="UP000321464">
    <property type="component" value="Unassembled WGS sequence"/>
</dbReference>
<keyword evidence="1" id="KW-0732">Signal</keyword>
<protein>
    <submittedName>
        <fullName evidence="2">Uncharacterized protein</fullName>
    </submittedName>
</protein>
<proteinExistence type="predicted"/>
<sequence>MKHSSLAVLACTALLGTTAFSTPAFARWETANGAAIPPGVQCGAPHTSNPDLRASDGRPFEVPAGFSNEIEIYGQGIDLSPSIAASGLSGLTATISRKVSGADNAVRGCGAIGSVVVRIVTQPSVPAVTGSLAIGTETFPLRIINASISGDTWSDATMRRASGSAATSTGAGGSTPASPLISTGGGVGCGPNICPPGGGGAQSFGGIAGTTALSRTPDYPSGIGECIDDFGGSAELSGPNSVTRSTLTLVLPRARGAAELACLVRPAIFEVFGTAEHGDVGGFHGGADYRYPGYNRSVLPPRYTGTTSGLVGPAPLPVPDAQVQTIAMTRETAATFVGERTITLSSPVPRTGRLVLVLRSDPGNGIRTIQGVPFSGARVSSRIDVRFDFLAALRAGGEAIAWRVQPISLGAPGNCFTAASGSATVTAPIGTLALTATENAGCVGSRFALSIAPQAQGLPVFIAPYAQTVLFTLPARTAPAPLVPPQVGLPNRP</sequence>
<organism evidence="2 3">
    <name type="scientific">Novosphingobium sediminis</name>
    <dbReference type="NCBI Taxonomy" id="707214"/>
    <lineage>
        <taxon>Bacteria</taxon>
        <taxon>Pseudomonadati</taxon>
        <taxon>Pseudomonadota</taxon>
        <taxon>Alphaproteobacteria</taxon>
        <taxon>Sphingomonadales</taxon>
        <taxon>Sphingomonadaceae</taxon>
        <taxon>Novosphingobium</taxon>
    </lineage>
</organism>